<dbReference type="STRING" id="1802603.A3F35_01875"/>
<dbReference type="InterPro" id="IPR020084">
    <property type="entry name" value="NUDIX_hydrolase_CS"/>
</dbReference>
<dbReference type="Gene3D" id="3.90.79.10">
    <property type="entry name" value="Nucleoside Triphosphate Pyrophosphohydrolase"/>
    <property type="match status" value="1"/>
</dbReference>
<dbReference type="PANTHER" id="PTHR11839:SF18">
    <property type="entry name" value="NUDIX HYDROLASE DOMAIN-CONTAINING PROTEIN"/>
    <property type="match status" value="1"/>
</dbReference>
<proteinExistence type="inferred from homology"/>
<dbReference type="GO" id="GO:0005829">
    <property type="term" value="C:cytosol"/>
    <property type="evidence" value="ECO:0007669"/>
    <property type="project" value="TreeGrafter"/>
</dbReference>
<dbReference type="SUPFAM" id="SSF55811">
    <property type="entry name" value="Nudix"/>
    <property type="match status" value="1"/>
</dbReference>
<dbReference type="GO" id="GO:0019693">
    <property type="term" value="P:ribose phosphate metabolic process"/>
    <property type="evidence" value="ECO:0007669"/>
    <property type="project" value="TreeGrafter"/>
</dbReference>
<dbReference type="Pfam" id="PF00293">
    <property type="entry name" value="NUDIX"/>
    <property type="match status" value="1"/>
</dbReference>
<keyword evidence="2 3" id="KW-0378">Hydrolase</keyword>
<gene>
    <name evidence="5" type="ORF">A3F35_01875</name>
</gene>
<dbReference type="InterPro" id="IPR020476">
    <property type="entry name" value="Nudix_hydrolase"/>
</dbReference>
<protein>
    <recommendedName>
        <fullName evidence="4">Nudix hydrolase domain-containing protein</fullName>
    </recommendedName>
</protein>
<feature type="domain" description="Nudix hydrolase" evidence="4">
    <location>
        <begin position="40"/>
        <end position="174"/>
    </location>
</feature>
<dbReference type="InterPro" id="IPR000086">
    <property type="entry name" value="NUDIX_hydrolase_dom"/>
</dbReference>
<organism evidence="5 6">
    <name type="scientific">Candidatus Woykebacteria bacterium RIFCSPHIGHO2_12_FULL_45_10</name>
    <dbReference type="NCBI Taxonomy" id="1802603"/>
    <lineage>
        <taxon>Bacteria</taxon>
        <taxon>Candidatus Woykeibacteriota</taxon>
    </lineage>
</organism>
<dbReference type="Proteomes" id="UP000178068">
    <property type="component" value="Unassembled WGS sequence"/>
</dbReference>
<reference evidence="5 6" key="1">
    <citation type="journal article" date="2016" name="Nat. Commun.">
        <title>Thousands of microbial genomes shed light on interconnected biogeochemical processes in an aquifer system.</title>
        <authorList>
            <person name="Anantharaman K."/>
            <person name="Brown C.T."/>
            <person name="Hug L.A."/>
            <person name="Sharon I."/>
            <person name="Castelle C.J."/>
            <person name="Probst A.J."/>
            <person name="Thomas B.C."/>
            <person name="Singh A."/>
            <person name="Wilkins M.J."/>
            <person name="Karaoz U."/>
            <person name="Brodie E.L."/>
            <person name="Williams K.H."/>
            <person name="Hubbard S.S."/>
            <person name="Banfield J.F."/>
        </authorList>
    </citation>
    <scope>NUCLEOTIDE SEQUENCE [LARGE SCALE GENOMIC DNA]</scope>
</reference>
<dbReference type="PANTHER" id="PTHR11839">
    <property type="entry name" value="UDP/ADP-SUGAR PYROPHOSPHATASE"/>
    <property type="match status" value="1"/>
</dbReference>
<dbReference type="GO" id="GO:0016462">
    <property type="term" value="F:pyrophosphatase activity"/>
    <property type="evidence" value="ECO:0007669"/>
    <property type="project" value="UniProtKB-ARBA"/>
</dbReference>
<dbReference type="PROSITE" id="PS00893">
    <property type="entry name" value="NUDIX_BOX"/>
    <property type="match status" value="1"/>
</dbReference>
<dbReference type="CDD" id="cd03424">
    <property type="entry name" value="NUDIX_ADPRase_Nudt5_UGPPase_Nudt14"/>
    <property type="match status" value="1"/>
</dbReference>
<dbReference type="GO" id="GO:0006753">
    <property type="term" value="P:nucleoside phosphate metabolic process"/>
    <property type="evidence" value="ECO:0007669"/>
    <property type="project" value="TreeGrafter"/>
</dbReference>
<evidence type="ECO:0000256" key="3">
    <source>
        <dbReference type="RuleBase" id="RU003476"/>
    </source>
</evidence>
<dbReference type="AlphaFoldDB" id="A0A1G1WS88"/>
<dbReference type="EMBL" id="MHCZ01000003">
    <property type="protein sequence ID" value="OGY30451.1"/>
    <property type="molecule type" value="Genomic_DNA"/>
</dbReference>
<evidence type="ECO:0000256" key="1">
    <source>
        <dbReference type="ARBA" id="ARBA00001946"/>
    </source>
</evidence>
<comment type="similarity">
    <text evidence="3">Belongs to the Nudix hydrolase family.</text>
</comment>
<evidence type="ECO:0000256" key="2">
    <source>
        <dbReference type="ARBA" id="ARBA00022801"/>
    </source>
</evidence>
<dbReference type="InterPro" id="IPR015797">
    <property type="entry name" value="NUDIX_hydrolase-like_dom_sf"/>
</dbReference>
<name>A0A1G1WS88_9BACT</name>
<dbReference type="PRINTS" id="PR00502">
    <property type="entry name" value="NUDIXFAMILY"/>
</dbReference>
<evidence type="ECO:0000313" key="5">
    <source>
        <dbReference type="EMBL" id="OGY30451.1"/>
    </source>
</evidence>
<evidence type="ECO:0000313" key="6">
    <source>
        <dbReference type="Proteomes" id="UP000178068"/>
    </source>
</evidence>
<comment type="cofactor">
    <cofactor evidence="1">
        <name>Mg(2+)</name>
        <dbReference type="ChEBI" id="CHEBI:18420"/>
    </cofactor>
</comment>
<sequence>MIKKWKLLESKTVFESKFLTVFKEKLEKSDGELVSDFYSVRRSDAAFIVAVTEEGQIPLVYQYKNGVKDLIWQIPAGFIDRGERPEQAARRELAEETGFVADKFELFGCFSSHSSLSDNKDYFFFARSAKKQREQNLDQHEEIEVKLFDFEELTTNVRKRRSFFIDTQSQLALLLAAELLKS</sequence>
<dbReference type="PROSITE" id="PS51462">
    <property type="entry name" value="NUDIX"/>
    <property type="match status" value="1"/>
</dbReference>
<comment type="caution">
    <text evidence="5">The sequence shown here is derived from an EMBL/GenBank/DDBJ whole genome shotgun (WGS) entry which is preliminary data.</text>
</comment>
<accession>A0A1G1WS88</accession>
<evidence type="ECO:0000259" key="4">
    <source>
        <dbReference type="PROSITE" id="PS51462"/>
    </source>
</evidence>